<dbReference type="AlphaFoldDB" id="A0A1C3K2D8"/>
<dbReference type="OrthoDB" id="6119047at2"/>
<dbReference type="KEGG" id="odi:ODI_R3970"/>
<organism evidence="1 3">
    <name type="scientific">Orrella dioscoreae</name>
    <dbReference type="NCBI Taxonomy" id="1851544"/>
    <lineage>
        <taxon>Bacteria</taxon>
        <taxon>Pseudomonadati</taxon>
        <taxon>Pseudomonadota</taxon>
        <taxon>Betaproteobacteria</taxon>
        <taxon>Burkholderiales</taxon>
        <taxon>Alcaligenaceae</taxon>
        <taxon>Orrella</taxon>
    </lineage>
</organism>
<protein>
    <recommendedName>
        <fullName evidence="4">DUF3540 domain-containing protein</fullName>
    </recommendedName>
</protein>
<evidence type="ECO:0000313" key="3">
    <source>
        <dbReference type="Proteomes" id="UP000078558"/>
    </source>
</evidence>
<dbReference type="EMBL" id="FLRC01000022">
    <property type="protein sequence ID" value="SBT25670.1"/>
    <property type="molecule type" value="Genomic_DNA"/>
</dbReference>
<evidence type="ECO:0000313" key="1">
    <source>
        <dbReference type="EMBL" id="SBT25670.1"/>
    </source>
</evidence>
<keyword evidence="3" id="KW-1185">Reference proteome</keyword>
<dbReference type="InterPro" id="IPR021927">
    <property type="entry name" value="DUF3540"/>
</dbReference>
<gene>
    <name evidence="1" type="ORF">ODI_01297</name>
    <name evidence="2" type="ORF">ODI_R3970</name>
</gene>
<accession>A0A1C3K2D8</accession>
<dbReference type="STRING" id="1851544.ODI_01297"/>
<dbReference type="RefSeq" id="WP_067754057.1">
    <property type="nucleotide sequence ID" value="NZ_LT907988.1"/>
</dbReference>
<dbReference type="Proteomes" id="UP000078558">
    <property type="component" value="Chromosome I"/>
</dbReference>
<sequence length="219" mass="23320">MAASAHAHPFSSYDPVQLIGTVTQIHPGGRCTVRCDTRDWEVPRAASCLLAPQTGDTALICGPDASQVYLIAIITQAAPLAARIDTPGSLVIAAAQGSVTLEAGEAVALRGARHTSLETAELDIQAGKGRVTVQDMDYLGLGLRASLGSLRVVGRSCEVVMDRISQLARHIFRLAEDTEQVRAGRIDQQAEQTVRVHARHTLVTGKDLVKVDADQIHMG</sequence>
<evidence type="ECO:0000313" key="2">
    <source>
        <dbReference type="EMBL" id="SOE52170.1"/>
    </source>
</evidence>
<dbReference type="Pfam" id="PF12059">
    <property type="entry name" value="DUF3540"/>
    <property type="match status" value="1"/>
</dbReference>
<evidence type="ECO:0008006" key="4">
    <source>
        <dbReference type="Google" id="ProtNLM"/>
    </source>
</evidence>
<reference evidence="2 3" key="2">
    <citation type="submission" date="2017-08" db="EMBL/GenBank/DDBJ databases">
        <authorList>
            <person name="de Groot N.N."/>
        </authorList>
    </citation>
    <scope>NUCLEOTIDE SEQUENCE [LARGE SCALE GENOMIC DNA]</scope>
    <source>
        <strain evidence="2">Orrdi1</strain>
    </source>
</reference>
<proteinExistence type="predicted"/>
<name>A0A1C3K2D8_9BURK</name>
<reference evidence="1 3" key="1">
    <citation type="submission" date="2016-06" db="EMBL/GenBank/DDBJ databases">
        <authorList>
            <person name="Kjaerup R.B."/>
            <person name="Dalgaard T.S."/>
            <person name="Juul-Madsen H.R."/>
        </authorList>
    </citation>
    <scope>NUCLEOTIDE SEQUENCE [LARGE SCALE GENOMIC DNA]</scope>
    <source>
        <strain evidence="1">Orrdi1</strain>
    </source>
</reference>
<dbReference type="EMBL" id="LT907988">
    <property type="protein sequence ID" value="SOE52170.1"/>
    <property type="molecule type" value="Genomic_DNA"/>
</dbReference>